<gene>
    <name evidence="2" type="ORF">EUA94_03940</name>
</gene>
<organism evidence="2 3">
    <name type="scientific">Nocardioides zhouii</name>
    <dbReference type="NCBI Taxonomy" id="1168729"/>
    <lineage>
        <taxon>Bacteria</taxon>
        <taxon>Bacillati</taxon>
        <taxon>Actinomycetota</taxon>
        <taxon>Actinomycetes</taxon>
        <taxon>Propionibacteriales</taxon>
        <taxon>Nocardioidaceae</taxon>
        <taxon>Nocardioides</taxon>
    </lineage>
</organism>
<dbReference type="Proteomes" id="UP000291101">
    <property type="component" value="Unassembled WGS sequence"/>
</dbReference>
<proteinExistence type="predicted"/>
<dbReference type="SUPFAM" id="SSF55486">
    <property type="entry name" value="Metalloproteases ('zincins'), catalytic domain"/>
    <property type="match status" value="1"/>
</dbReference>
<sequence>MSRRVVRSTTIATAAAVTAALLAPAQGAASAQPAPTRDTVEVRGTVVVLAGEDGNPDRYSLLLPSGRTVELAEGFTAEPLSRFAGTVALPGAGSGRTLTGSLRSRTLARAASSGTPLTVVDSRVAARAPSAAATAHTTYVARIVNWGADFKQTDQQILDGLGQAQQWWVGQSGGVIPTWTTASGIAPVTSGASSFEAGCGLRNNGDGFSEIAADVAGQAFPGVDFSGRSPNHLVVVVPDGCGAGEASGRGRLGTSLANGGPVIIEANAGTGFRTVLEHEYGHNVGLQHANNDIEYGDLYEVMGTSVVNRLSPALGTIYRMEQGILAAGEAVDGSAGGTFTLAPRASASGQRGVHFINPDDGKRYFVDYRDGAGADAGTCYSAPDTCNYTGGKFGQGYRPGLVIEREDALRGAYLVGTSGGDGSLQLNETWTNQGASVTLTATGANTVRIDRTAKPPLPAGSVTIGAPTVNRQVTASVSIPGATAARYQWTFNGQAIPQADDSTYTPSPGMAGGTLGVIATGYAVGRDPSPQAQASQVVAPADWYASGERRYAEISGKARVGQTLTALGLDWVDYFGDKPAGYAPTYKWTRNGKAIKGATAATYRLTAKDLGKRIQVLEYPRATGFATNDYSRSESTRKVRIGKLASPRPTIGGKAKVGKRVVARTSGWTNGTKFRYQWFSDKLAIRGATGKKLRITRSLKGDKLKVKVTGTKKAFKKASATSRATKIK</sequence>
<dbReference type="AlphaFoldDB" id="A0A4Q2T6N0"/>
<dbReference type="PROSITE" id="PS00430">
    <property type="entry name" value="TONB_DEPENDENT_REC_1"/>
    <property type="match status" value="1"/>
</dbReference>
<feature type="signal peptide" evidence="1">
    <location>
        <begin position="1"/>
        <end position="31"/>
    </location>
</feature>
<dbReference type="EMBL" id="SDWV01000003">
    <property type="protein sequence ID" value="RYC13763.1"/>
    <property type="molecule type" value="Genomic_DNA"/>
</dbReference>
<keyword evidence="1" id="KW-0732">Signal</keyword>
<feature type="chain" id="PRO_5020390307" evidence="1">
    <location>
        <begin position="32"/>
        <end position="728"/>
    </location>
</feature>
<accession>A0A4Q2T6N0</accession>
<dbReference type="Gene3D" id="2.60.40.2700">
    <property type="match status" value="3"/>
</dbReference>
<protein>
    <submittedName>
        <fullName evidence="2">Uncharacterized protein</fullName>
    </submittedName>
</protein>
<comment type="caution">
    <text evidence="2">The sequence shown here is derived from an EMBL/GenBank/DDBJ whole genome shotgun (WGS) entry which is preliminary data.</text>
</comment>
<evidence type="ECO:0000313" key="2">
    <source>
        <dbReference type="EMBL" id="RYC13763.1"/>
    </source>
</evidence>
<name>A0A4Q2T6N0_9ACTN</name>
<dbReference type="InterPro" id="IPR010916">
    <property type="entry name" value="TonB_box_CS"/>
</dbReference>
<dbReference type="OrthoDB" id="3758789at2"/>
<evidence type="ECO:0000256" key="1">
    <source>
        <dbReference type="SAM" id="SignalP"/>
    </source>
</evidence>
<evidence type="ECO:0000313" key="3">
    <source>
        <dbReference type="Proteomes" id="UP000291101"/>
    </source>
</evidence>
<dbReference type="RefSeq" id="WP_129424916.1">
    <property type="nucleotide sequence ID" value="NZ_SDWV01000003.1"/>
</dbReference>
<keyword evidence="3" id="KW-1185">Reference proteome</keyword>
<reference evidence="2 3" key="1">
    <citation type="submission" date="2019-01" db="EMBL/GenBank/DDBJ databases">
        <title>Novel species of Nocardioides.</title>
        <authorList>
            <person name="Liu Q."/>
            <person name="X Y.-H."/>
        </authorList>
    </citation>
    <scope>NUCLEOTIDE SEQUENCE [LARGE SCALE GENOMIC DNA]</scope>
    <source>
        <strain evidence="2 3">HLT2-9</strain>
    </source>
</reference>